<reference evidence="2" key="1">
    <citation type="journal article" date="2014" name="Int. J. Syst. Evol. Microbiol.">
        <title>Complete genome sequence of Corynebacterium casei LMG S-19264T (=DSM 44701T), isolated from a smear-ripened cheese.</title>
        <authorList>
            <consortium name="US DOE Joint Genome Institute (JGI-PGF)"/>
            <person name="Walter F."/>
            <person name="Albersmeier A."/>
            <person name="Kalinowski J."/>
            <person name="Ruckert C."/>
        </authorList>
    </citation>
    <scope>NUCLEOTIDE SEQUENCE</scope>
    <source>
        <strain evidence="2">CGMCC 4.7398</strain>
    </source>
</reference>
<dbReference type="GO" id="GO:0003700">
    <property type="term" value="F:DNA-binding transcription factor activity"/>
    <property type="evidence" value="ECO:0007669"/>
    <property type="project" value="InterPro"/>
</dbReference>
<evidence type="ECO:0000313" key="3">
    <source>
        <dbReference type="Proteomes" id="UP000627369"/>
    </source>
</evidence>
<name>A0A919G2U7_9MICO</name>
<dbReference type="PROSITE" id="PS50995">
    <property type="entry name" value="HTH_MARR_2"/>
    <property type="match status" value="1"/>
</dbReference>
<dbReference type="PANTHER" id="PTHR33164">
    <property type="entry name" value="TRANSCRIPTIONAL REGULATOR, MARR FAMILY"/>
    <property type="match status" value="1"/>
</dbReference>
<protein>
    <submittedName>
        <fullName evidence="2">MarR family transcriptional regulator</fullName>
    </submittedName>
</protein>
<dbReference type="InterPro" id="IPR036388">
    <property type="entry name" value="WH-like_DNA-bd_sf"/>
</dbReference>
<dbReference type="GO" id="GO:0006950">
    <property type="term" value="P:response to stress"/>
    <property type="evidence" value="ECO:0007669"/>
    <property type="project" value="TreeGrafter"/>
</dbReference>
<dbReference type="InterPro" id="IPR036390">
    <property type="entry name" value="WH_DNA-bd_sf"/>
</dbReference>
<dbReference type="AlphaFoldDB" id="A0A919G2U7"/>
<organism evidence="2 3">
    <name type="scientific">Promicromonospora soli</name>
    <dbReference type="NCBI Taxonomy" id="2035533"/>
    <lineage>
        <taxon>Bacteria</taxon>
        <taxon>Bacillati</taxon>
        <taxon>Actinomycetota</taxon>
        <taxon>Actinomycetes</taxon>
        <taxon>Micrococcales</taxon>
        <taxon>Promicromonosporaceae</taxon>
        <taxon>Promicromonospora</taxon>
    </lineage>
</organism>
<dbReference type="PRINTS" id="PR00598">
    <property type="entry name" value="HTHMARR"/>
</dbReference>
<dbReference type="SUPFAM" id="SSF46785">
    <property type="entry name" value="Winged helix' DNA-binding domain"/>
    <property type="match status" value="1"/>
</dbReference>
<evidence type="ECO:0000313" key="2">
    <source>
        <dbReference type="EMBL" id="GHH77015.1"/>
    </source>
</evidence>
<gene>
    <name evidence="2" type="primary">marR</name>
    <name evidence="2" type="ORF">GCM10017772_36880</name>
</gene>
<dbReference type="Proteomes" id="UP000627369">
    <property type="component" value="Unassembled WGS sequence"/>
</dbReference>
<evidence type="ECO:0000259" key="1">
    <source>
        <dbReference type="PROSITE" id="PS50995"/>
    </source>
</evidence>
<dbReference type="InterPro" id="IPR039422">
    <property type="entry name" value="MarR/SlyA-like"/>
</dbReference>
<proteinExistence type="predicted"/>
<reference evidence="2" key="2">
    <citation type="submission" date="2020-09" db="EMBL/GenBank/DDBJ databases">
        <authorList>
            <person name="Sun Q."/>
            <person name="Zhou Y."/>
        </authorList>
    </citation>
    <scope>NUCLEOTIDE SEQUENCE</scope>
    <source>
        <strain evidence="2">CGMCC 4.7398</strain>
    </source>
</reference>
<keyword evidence="3" id="KW-1185">Reference proteome</keyword>
<dbReference type="InterPro" id="IPR000835">
    <property type="entry name" value="HTH_MarR-typ"/>
</dbReference>
<dbReference type="EMBL" id="BNAS01000006">
    <property type="protein sequence ID" value="GHH77015.1"/>
    <property type="molecule type" value="Genomic_DNA"/>
</dbReference>
<accession>A0A919G2U7</accession>
<dbReference type="Pfam" id="PF12802">
    <property type="entry name" value="MarR_2"/>
    <property type="match status" value="1"/>
</dbReference>
<feature type="domain" description="HTH marR-type" evidence="1">
    <location>
        <begin position="53"/>
        <end position="189"/>
    </location>
</feature>
<dbReference type="Gene3D" id="1.10.10.10">
    <property type="entry name" value="Winged helix-like DNA-binding domain superfamily/Winged helix DNA-binding domain"/>
    <property type="match status" value="1"/>
</dbReference>
<dbReference type="PANTHER" id="PTHR33164:SF43">
    <property type="entry name" value="HTH-TYPE TRANSCRIPTIONAL REPRESSOR YETL"/>
    <property type="match status" value="1"/>
</dbReference>
<comment type="caution">
    <text evidence="2">The sequence shown here is derived from an EMBL/GenBank/DDBJ whole genome shotgun (WGS) entry which is preliminary data.</text>
</comment>
<dbReference type="SMART" id="SM00347">
    <property type="entry name" value="HTH_MARR"/>
    <property type="match status" value="1"/>
</dbReference>
<sequence length="199" mass="21497">MTSGVPGSGSEAGATWFRALLVVGRPGQHLAYAERVSTPPEFSSSREAAYDPRILVFGRLLGAANRLEYILGRALEEETGLSHTLFELLLVVGRGGPDGVPVRDIAQARVLTSGGATRLVQRAADQGLIERRPSVSDRRMQLIFLTPAGEELLLRASAVHARNIERYLVDVLPADQAETFAVAIRTLSKSAEQQLPVMP</sequence>